<evidence type="ECO:0000313" key="1">
    <source>
        <dbReference type="EMBL" id="MCT2042079.1"/>
    </source>
</evidence>
<dbReference type="Proteomes" id="UP001525379">
    <property type="component" value="Unassembled WGS sequence"/>
</dbReference>
<name>A0ABT2HUT6_9MICO</name>
<dbReference type="RefSeq" id="WP_260103742.1">
    <property type="nucleotide sequence ID" value="NZ_JALXSQ010000004.1"/>
</dbReference>
<evidence type="ECO:0000313" key="2">
    <source>
        <dbReference type="Proteomes" id="UP001525379"/>
    </source>
</evidence>
<dbReference type="Pfam" id="PF06078">
    <property type="entry name" value="DUF937"/>
    <property type="match status" value="1"/>
</dbReference>
<accession>A0ABT2HUT6</accession>
<gene>
    <name evidence="1" type="ORF">M3D15_01805</name>
</gene>
<protein>
    <submittedName>
        <fullName evidence="1">DUF937 domain-containing protein</fullName>
    </submittedName>
</protein>
<organism evidence="1 2">
    <name type="scientific">Pseudoclavibacter albus</name>
    <dbReference type="NCBI Taxonomy" id="272241"/>
    <lineage>
        <taxon>Bacteria</taxon>
        <taxon>Bacillati</taxon>
        <taxon>Actinomycetota</taxon>
        <taxon>Actinomycetes</taxon>
        <taxon>Micrococcales</taxon>
        <taxon>Microbacteriaceae</taxon>
        <taxon>Pseudoclavibacter</taxon>
    </lineage>
</organism>
<dbReference type="InterPro" id="IPR009282">
    <property type="entry name" value="DUF937"/>
</dbReference>
<reference evidence="1 2" key="1">
    <citation type="submission" date="2022-04" db="EMBL/GenBank/DDBJ databases">
        <title>Human microbiome associated bacterial genomes.</title>
        <authorList>
            <person name="Sandstrom S."/>
            <person name="Salamzade R."/>
            <person name="Kalan L.R."/>
        </authorList>
    </citation>
    <scope>NUCLEOTIDE SEQUENCE [LARGE SCALE GENOMIC DNA]</scope>
    <source>
        <strain evidence="2">p3-SID1799</strain>
    </source>
</reference>
<comment type="caution">
    <text evidence="1">The sequence shown here is derived from an EMBL/GenBank/DDBJ whole genome shotgun (WGS) entry which is preliminary data.</text>
</comment>
<keyword evidence="2" id="KW-1185">Reference proteome</keyword>
<proteinExistence type="predicted"/>
<dbReference type="EMBL" id="JALXSQ010000004">
    <property type="protein sequence ID" value="MCT2042079.1"/>
    <property type="molecule type" value="Genomic_DNA"/>
</dbReference>
<sequence length="207" mass="21733">MLLGPPISDHFCHAPASLVQTDAVPWVERAPTGLTRKADHVRASEPHAADADEPDRCPDWRVTRGDTARDQHIPTLLSGLEANAQDPASERSILEALEQHDPALVEGGVDPNQIDTADGDKIASHVFGPHRDQVIERLSLNGAGSSGLLQMLLPILAPIVLSFLMQQLQKKMGGGAAPRDPQGGGAQGGGLGDILGGVLGDLLGGRR</sequence>